<evidence type="ECO:0000256" key="1">
    <source>
        <dbReference type="SAM" id="Phobius"/>
    </source>
</evidence>
<feature type="transmembrane region" description="Helical" evidence="1">
    <location>
        <begin position="182"/>
        <end position="201"/>
    </location>
</feature>
<feature type="transmembrane region" description="Helical" evidence="1">
    <location>
        <begin position="249"/>
        <end position="267"/>
    </location>
</feature>
<reference evidence="2 3" key="1">
    <citation type="submission" date="2018-12" db="EMBL/GenBank/DDBJ databases">
        <authorList>
            <person name="Li F."/>
        </authorList>
    </citation>
    <scope>NUCLEOTIDE SEQUENCE [LARGE SCALE GENOMIC DNA]</scope>
    <source>
        <strain evidence="2 3">EGI 6500705</strain>
    </source>
</reference>
<organism evidence="2 3">
    <name type="scientific">Labedella endophytica</name>
    <dbReference type="NCBI Taxonomy" id="1523160"/>
    <lineage>
        <taxon>Bacteria</taxon>
        <taxon>Bacillati</taxon>
        <taxon>Actinomycetota</taxon>
        <taxon>Actinomycetes</taxon>
        <taxon>Micrococcales</taxon>
        <taxon>Microbacteriaceae</taxon>
        <taxon>Labedella</taxon>
    </lineage>
</organism>
<sequence>MSSESHTGGERRATTRAELLTMQRATLAGLTNRRWAVRRLGPPIIASIALLAAGLTGDDGGPNPVRIAVFGAILAVWVWILRRHVTTSGRLEAERRDWSMRDRTEAARALPPGDLGPRLATIWDARDSADLEVVARNVGLGRLGALSGWRPIVSMVIGLMTAILASISVFDTLREPGEVTGRVMAIVASGIVAVSGIALSCTSGHEYWRRQLAWNRTALDRQAYLLRRRALGGPESAPEPELPRWARPLAAAVIVAAVVFVLARSAAANPVVLVVALAVLMVVALAVAVAVARAQRLHVEPMRSGGVDVLSSGPRFVRVDTTRDTIEIHDVSGEAASVTIPISDIRHVGSSPSVYPWVPGPVVLVTDDEPVILAGRRAGAIGAQVSALLADRRR</sequence>
<feature type="transmembrane region" description="Helical" evidence="1">
    <location>
        <begin position="152"/>
        <end position="170"/>
    </location>
</feature>
<feature type="transmembrane region" description="Helical" evidence="1">
    <location>
        <begin position="273"/>
        <end position="294"/>
    </location>
</feature>
<gene>
    <name evidence="2" type="ORF">ELQ94_13935</name>
</gene>
<keyword evidence="3" id="KW-1185">Reference proteome</keyword>
<protein>
    <submittedName>
        <fullName evidence="2">Uncharacterized protein</fullName>
    </submittedName>
</protein>
<keyword evidence="1" id="KW-0472">Membrane</keyword>
<dbReference type="RefSeq" id="WP_127050975.1">
    <property type="nucleotide sequence ID" value="NZ_RZGZ01000004.1"/>
</dbReference>
<dbReference type="AlphaFoldDB" id="A0A3S0X8F7"/>
<dbReference type="Proteomes" id="UP000274909">
    <property type="component" value="Unassembled WGS sequence"/>
</dbReference>
<accession>A0A3S0X8F7</accession>
<comment type="caution">
    <text evidence="2">The sequence shown here is derived from an EMBL/GenBank/DDBJ whole genome shotgun (WGS) entry which is preliminary data.</text>
</comment>
<proteinExistence type="predicted"/>
<evidence type="ECO:0000313" key="3">
    <source>
        <dbReference type="Proteomes" id="UP000274909"/>
    </source>
</evidence>
<feature type="transmembrane region" description="Helical" evidence="1">
    <location>
        <begin position="63"/>
        <end position="81"/>
    </location>
</feature>
<keyword evidence="1" id="KW-1133">Transmembrane helix</keyword>
<name>A0A3S0X8F7_9MICO</name>
<keyword evidence="1" id="KW-0812">Transmembrane</keyword>
<evidence type="ECO:0000313" key="2">
    <source>
        <dbReference type="EMBL" id="RUQ98122.1"/>
    </source>
</evidence>
<dbReference type="EMBL" id="RZGZ01000004">
    <property type="protein sequence ID" value="RUQ98122.1"/>
    <property type="molecule type" value="Genomic_DNA"/>
</dbReference>
<feature type="transmembrane region" description="Helical" evidence="1">
    <location>
        <begin position="40"/>
        <end position="57"/>
    </location>
</feature>